<keyword evidence="6" id="KW-1003">Cell membrane</keyword>
<accession>A0A1H5D2D5</accession>
<reference evidence="8" key="1">
    <citation type="submission" date="2016-10" db="EMBL/GenBank/DDBJ databases">
        <authorList>
            <person name="Varghese N."/>
        </authorList>
    </citation>
    <scope>NUCLEOTIDE SEQUENCE [LARGE SCALE GENOMIC DNA]</scope>
    <source>
        <strain evidence="8">DSM 44719</strain>
    </source>
</reference>
<feature type="transmembrane region" description="Helical" evidence="6">
    <location>
        <begin position="89"/>
        <end position="108"/>
    </location>
</feature>
<feature type="transmembrane region" description="Helical" evidence="6">
    <location>
        <begin position="221"/>
        <end position="241"/>
    </location>
</feature>
<comment type="subcellular location">
    <subcellularLocation>
        <location evidence="6">Cell membrane</location>
        <topology evidence="6">Multi-pass membrane protein</topology>
    </subcellularLocation>
    <subcellularLocation>
        <location evidence="1">Membrane</location>
        <topology evidence="1">Multi-pass membrane protein</topology>
    </subcellularLocation>
</comment>
<dbReference type="Proteomes" id="UP000183407">
    <property type="component" value="Unassembled WGS sequence"/>
</dbReference>
<evidence type="ECO:0000256" key="5">
    <source>
        <dbReference type="ARBA" id="ARBA00023136"/>
    </source>
</evidence>
<dbReference type="Pfam" id="PF01925">
    <property type="entry name" value="TauE"/>
    <property type="match status" value="1"/>
</dbReference>
<evidence type="ECO:0000256" key="1">
    <source>
        <dbReference type="ARBA" id="ARBA00004141"/>
    </source>
</evidence>
<feature type="transmembrane region" description="Helical" evidence="6">
    <location>
        <begin position="153"/>
        <end position="178"/>
    </location>
</feature>
<dbReference type="PANTHER" id="PTHR43701">
    <property type="entry name" value="MEMBRANE TRANSPORTER PROTEIN MJ0441-RELATED"/>
    <property type="match status" value="1"/>
</dbReference>
<feature type="transmembrane region" description="Helical" evidence="6">
    <location>
        <begin position="20"/>
        <end position="47"/>
    </location>
</feature>
<protein>
    <recommendedName>
        <fullName evidence="6">Probable membrane transporter protein</fullName>
    </recommendedName>
</protein>
<keyword evidence="4 6" id="KW-1133">Transmembrane helix</keyword>
<evidence type="ECO:0000313" key="7">
    <source>
        <dbReference type="EMBL" id="SED73011.1"/>
    </source>
</evidence>
<organism evidence="7 8">
    <name type="scientific">Rhodococcus jostii</name>
    <dbReference type="NCBI Taxonomy" id="132919"/>
    <lineage>
        <taxon>Bacteria</taxon>
        <taxon>Bacillati</taxon>
        <taxon>Actinomycetota</taxon>
        <taxon>Actinomycetes</taxon>
        <taxon>Mycobacteriales</taxon>
        <taxon>Nocardiaceae</taxon>
        <taxon>Rhodococcus</taxon>
    </lineage>
</organism>
<dbReference type="GO" id="GO:0005886">
    <property type="term" value="C:plasma membrane"/>
    <property type="evidence" value="ECO:0007669"/>
    <property type="project" value="UniProtKB-SubCell"/>
</dbReference>
<evidence type="ECO:0000256" key="4">
    <source>
        <dbReference type="ARBA" id="ARBA00022989"/>
    </source>
</evidence>
<dbReference type="OrthoDB" id="3431260at2"/>
<evidence type="ECO:0000256" key="6">
    <source>
        <dbReference type="RuleBase" id="RU363041"/>
    </source>
</evidence>
<name>A0A1H5D2D5_RHOJO</name>
<dbReference type="AlphaFoldDB" id="A0A1H5D2D5"/>
<dbReference type="EMBL" id="FNTL01000004">
    <property type="protein sequence ID" value="SED73011.1"/>
    <property type="molecule type" value="Genomic_DNA"/>
</dbReference>
<proteinExistence type="inferred from homology"/>
<dbReference type="InterPro" id="IPR051598">
    <property type="entry name" value="TSUP/Inactive_protease-like"/>
</dbReference>
<evidence type="ECO:0000256" key="3">
    <source>
        <dbReference type="ARBA" id="ARBA00022692"/>
    </source>
</evidence>
<evidence type="ECO:0000313" key="8">
    <source>
        <dbReference type="Proteomes" id="UP000183407"/>
    </source>
</evidence>
<keyword evidence="5 6" id="KW-0472">Membrane</keyword>
<evidence type="ECO:0000256" key="2">
    <source>
        <dbReference type="ARBA" id="ARBA00009142"/>
    </source>
</evidence>
<feature type="transmembrane region" description="Helical" evidence="6">
    <location>
        <begin position="190"/>
        <end position="209"/>
    </location>
</feature>
<sequence length="271" mass="27782">MRATPVAVSVKPVIHAIPALVLFGVLIGVTTVFFGFGGGFVVVPVIYGIAADRPDAMHVAVATSTAVMVVNASVATLTSRGSGLIRREYVWPLAGFVAIGAAVGAWAATLASESLVHLLFVAYLIVTIVDSLVRKGFLGRSTEPRPLGKWVASGGGIGIGAVASFLGVGGSVMTVPLLRRRGLTMAAATAMANPLSIPIAVVGTLVYALPHHGSTSGTIGYVDVVAAGVLLAASLPTITIARRFVRRVPDRTHAIAYIVLLIVSLIAMVAV</sequence>
<dbReference type="PANTHER" id="PTHR43701:SF2">
    <property type="entry name" value="MEMBRANE TRANSPORTER PROTEIN YJNA-RELATED"/>
    <property type="match status" value="1"/>
</dbReference>
<comment type="similarity">
    <text evidence="2 6">Belongs to the 4-toluene sulfonate uptake permease (TSUP) (TC 2.A.102) family.</text>
</comment>
<feature type="transmembrane region" description="Helical" evidence="6">
    <location>
        <begin position="59"/>
        <end position="77"/>
    </location>
</feature>
<keyword evidence="3 6" id="KW-0812">Transmembrane</keyword>
<dbReference type="InterPro" id="IPR002781">
    <property type="entry name" value="TM_pro_TauE-like"/>
</dbReference>
<gene>
    <name evidence="7" type="ORF">SAMN04490220_5354</name>
</gene>
<feature type="transmembrane region" description="Helical" evidence="6">
    <location>
        <begin position="253"/>
        <end position="270"/>
    </location>
</feature>